<accession>A0A5Q0QCV5</accession>
<feature type="region of interest" description="Disordered" evidence="1">
    <location>
        <begin position="167"/>
        <end position="187"/>
    </location>
</feature>
<evidence type="ECO:0000256" key="1">
    <source>
        <dbReference type="SAM" id="MobiDB-lite"/>
    </source>
</evidence>
<protein>
    <submittedName>
        <fullName evidence="2">DUF4252 domain-containing protein</fullName>
    </submittedName>
</protein>
<dbReference type="Proteomes" id="UP000326921">
    <property type="component" value="Chromosome"/>
</dbReference>
<reference evidence="2 3" key="1">
    <citation type="submission" date="2019-10" db="EMBL/GenBank/DDBJ databases">
        <authorList>
            <person name="Dong K."/>
        </authorList>
    </citation>
    <scope>NUCLEOTIDE SEQUENCE [LARGE SCALE GENOMIC DNA]</scope>
    <source>
        <strain evidence="3">dk4302</strain>
    </source>
</reference>
<sequence>MRRVIGFIVAICIGLSLQSCFVKTRPNMAFVNKGDISNDAEVVSVKVPCILMRTFIMGELRELKEEDPMLALALKKIKGIKLMTIEGDKGNRIHERFNKYLDEEKFEELMSIYSDGAKVSINTQIKGNRVKKVLLGVIEGDEKVFIELKSNLNLDELNQLVDHYENTKSKEKKKKSNSDSEELALAK</sequence>
<keyword evidence="3" id="KW-1185">Reference proteome</keyword>
<evidence type="ECO:0000313" key="3">
    <source>
        <dbReference type="Proteomes" id="UP000326921"/>
    </source>
</evidence>
<evidence type="ECO:0000313" key="2">
    <source>
        <dbReference type="EMBL" id="QGA25528.1"/>
    </source>
</evidence>
<proteinExistence type="predicted"/>
<dbReference type="AlphaFoldDB" id="A0A5Q0QCV5"/>
<name>A0A5Q0QCV5_9SPHI</name>
<dbReference type="Pfam" id="PF14060">
    <property type="entry name" value="DUF4252"/>
    <property type="match status" value="1"/>
</dbReference>
<organism evidence="2 3">
    <name type="scientific">Sphingobacterium zhuxiongii</name>
    <dbReference type="NCBI Taxonomy" id="2662364"/>
    <lineage>
        <taxon>Bacteria</taxon>
        <taxon>Pseudomonadati</taxon>
        <taxon>Bacteroidota</taxon>
        <taxon>Sphingobacteriia</taxon>
        <taxon>Sphingobacteriales</taxon>
        <taxon>Sphingobacteriaceae</taxon>
        <taxon>Sphingobacterium</taxon>
    </lineage>
</organism>
<dbReference type="RefSeq" id="WP_153509848.1">
    <property type="nucleotide sequence ID" value="NZ_CP045652.1"/>
</dbReference>
<gene>
    <name evidence="2" type="ORF">GFH32_03990</name>
</gene>
<dbReference type="KEGG" id="sphe:GFH32_03990"/>
<dbReference type="InterPro" id="IPR025348">
    <property type="entry name" value="DUF4252"/>
</dbReference>
<dbReference type="EMBL" id="CP045652">
    <property type="protein sequence ID" value="QGA25528.1"/>
    <property type="molecule type" value="Genomic_DNA"/>
</dbReference>
<dbReference type="PROSITE" id="PS51257">
    <property type="entry name" value="PROKAR_LIPOPROTEIN"/>
    <property type="match status" value="1"/>
</dbReference>